<gene>
    <name evidence="8" type="ORF">FE782_31460</name>
</gene>
<dbReference type="EMBL" id="VCIW01000042">
    <property type="protein sequence ID" value="TLS48264.1"/>
    <property type="molecule type" value="Genomic_DNA"/>
</dbReference>
<feature type="transmembrane region" description="Helical" evidence="6">
    <location>
        <begin position="12"/>
        <end position="39"/>
    </location>
</feature>
<evidence type="ECO:0000256" key="1">
    <source>
        <dbReference type="ARBA" id="ARBA00004651"/>
    </source>
</evidence>
<sequence length="310" mass="35151">MRIGFRTLKTAVGVSLAIAIAYALQLEFYTSAGILTLLCIQKTRRESLAAVLERLYACLIGMALAGASFWAIGFQPWTILPLFLVFIPITVRLRVQGGIASSSVIMMHLYVHGSIDAALLLNELAIIAIGLGVALVVNVYMPGIDKQVQRYKEDIDRLMAVVLEEYAKYMKDGYGLWDGKEMLELSDVLSKARNLAILEVENNLTRRSNPFYHYFDRKQQQFQILERMLPMVSRMDIRLEQGIRLGEFIESISASLRHPAPDDFVRHADKLRSIRELHKGLPMPETRTEFENRAILYGLANELESFIRKG</sequence>
<evidence type="ECO:0000256" key="2">
    <source>
        <dbReference type="ARBA" id="ARBA00022475"/>
    </source>
</evidence>
<dbReference type="AlphaFoldDB" id="A0A5R9G5N4"/>
<dbReference type="GO" id="GO:0005886">
    <property type="term" value="C:plasma membrane"/>
    <property type="evidence" value="ECO:0007669"/>
    <property type="project" value="UniProtKB-SubCell"/>
</dbReference>
<keyword evidence="5 6" id="KW-0472">Membrane</keyword>
<keyword evidence="9" id="KW-1185">Reference proteome</keyword>
<evidence type="ECO:0000313" key="9">
    <source>
        <dbReference type="Proteomes" id="UP000309676"/>
    </source>
</evidence>
<feature type="transmembrane region" description="Helical" evidence="6">
    <location>
        <begin position="51"/>
        <end position="72"/>
    </location>
</feature>
<dbReference type="Gene3D" id="1.20.120.940">
    <property type="entry name" value="Putative aromatic acid exporter, C-terminal domain"/>
    <property type="match status" value="1"/>
</dbReference>
<feature type="domain" description="Putative aromatic acid exporter C-terminal" evidence="7">
    <location>
        <begin position="145"/>
        <end position="308"/>
    </location>
</feature>
<comment type="caution">
    <text evidence="8">The sequence shown here is derived from an EMBL/GenBank/DDBJ whole genome shotgun (WGS) entry which is preliminary data.</text>
</comment>
<reference evidence="8 9" key="1">
    <citation type="submission" date="2019-05" db="EMBL/GenBank/DDBJ databases">
        <authorList>
            <person name="Narsing Rao M.P."/>
            <person name="Li W.J."/>
        </authorList>
    </citation>
    <scope>NUCLEOTIDE SEQUENCE [LARGE SCALE GENOMIC DNA]</scope>
    <source>
        <strain evidence="8 9">SYSU_K30003</strain>
    </source>
</reference>
<keyword evidence="4 6" id="KW-1133">Transmembrane helix</keyword>
<evidence type="ECO:0000259" key="7">
    <source>
        <dbReference type="Pfam" id="PF11728"/>
    </source>
</evidence>
<dbReference type="Pfam" id="PF11728">
    <property type="entry name" value="ArAE_1_C"/>
    <property type="match status" value="1"/>
</dbReference>
<dbReference type="Proteomes" id="UP000309676">
    <property type="component" value="Unassembled WGS sequence"/>
</dbReference>
<comment type="subcellular location">
    <subcellularLocation>
        <location evidence="1">Cell membrane</location>
        <topology evidence="1">Multi-pass membrane protein</topology>
    </subcellularLocation>
</comment>
<evidence type="ECO:0000313" key="8">
    <source>
        <dbReference type="EMBL" id="TLS48264.1"/>
    </source>
</evidence>
<dbReference type="InterPro" id="IPR010343">
    <property type="entry name" value="ArAE_1"/>
</dbReference>
<evidence type="ECO:0000256" key="5">
    <source>
        <dbReference type="ARBA" id="ARBA00023136"/>
    </source>
</evidence>
<dbReference type="PANTHER" id="PTHR40064:SF1">
    <property type="entry name" value="MEMBRANE PROTEIN"/>
    <property type="match status" value="1"/>
</dbReference>
<dbReference type="OrthoDB" id="357521at2"/>
<dbReference type="InterPro" id="IPR021062">
    <property type="entry name" value="ArAE_1_C"/>
</dbReference>
<accession>A0A5R9G5N4</accession>
<dbReference type="Pfam" id="PF06081">
    <property type="entry name" value="ArAE_1"/>
    <property type="match status" value="1"/>
</dbReference>
<evidence type="ECO:0000256" key="3">
    <source>
        <dbReference type="ARBA" id="ARBA00022692"/>
    </source>
</evidence>
<keyword evidence="3 6" id="KW-0812">Transmembrane</keyword>
<protein>
    <submittedName>
        <fullName evidence="8">Aromatic acid exporter family protein</fullName>
    </submittedName>
</protein>
<organism evidence="8 9">
    <name type="scientific">Paenibacillus antri</name>
    <dbReference type="NCBI Taxonomy" id="2582848"/>
    <lineage>
        <taxon>Bacteria</taxon>
        <taxon>Bacillati</taxon>
        <taxon>Bacillota</taxon>
        <taxon>Bacilli</taxon>
        <taxon>Bacillales</taxon>
        <taxon>Paenibacillaceae</taxon>
        <taxon>Paenibacillus</taxon>
    </lineage>
</organism>
<proteinExistence type="predicted"/>
<keyword evidence="2" id="KW-1003">Cell membrane</keyword>
<name>A0A5R9G5N4_9BACL</name>
<dbReference type="RefSeq" id="WP_138198301.1">
    <property type="nucleotide sequence ID" value="NZ_VCIW01000042.1"/>
</dbReference>
<dbReference type="InterPro" id="IPR038323">
    <property type="entry name" value="ArAE_1_C_sf"/>
</dbReference>
<feature type="transmembrane region" description="Helical" evidence="6">
    <location>
        <begin position="78"/>
        <end position="95"/>
    </location>
</feature>
<evidence type="ECO:0000256" key="6">
    <source>
        <dbReference type="SAM" id="Phobius"/>
    </source>
</evidence>
<feature type="transmembrane region" description="Helical" evidence="6">
    <location>
        <begin position="116"/>
        <end position="141"/>
    </location>
</feature>
<dbReference type="PANTHER" id="PTHR40064">
    <property type="entry name" value="MEMBRANE PROTEIN-RELATED"/>
    <property type="match status" value="1"/>
</dbReference>
<evidence type="ECO:0000256" key="4">
    <source>
        <dbReference type="ARBA" id="ARBA00022989"/>
    </source>
</evidence>
<dbReference type="InterPro" id="IPR052984">
    <property type="entry name" value="UPF0421"/>
</dbReference>